<proteinExistence type="predicted"/>
<evidence type="ECO:0000313" key="2">
    <source>
        <dbReference type="Proteomes" id="UP001489719"/>
    </source>
</evidence>
<protein>
    <submittedName>
        <fullName evidence="1">Uncharacterized protein</fullName>
    </submittedName>
</protein>
<gene>
    <name evidence="1" type="ORF">V1517DRAFT_326800</name>
</gene>
<name>A0ACC3TMK1_9ASCO</name>
<sequence>MAHENFPDIPQDVQLWRERLFNATDGLNFNLLSSRFNVYFPFVSYRHKKTGQVRQNNVKSEYYECRFFREPSLDKNDRERRRREALEANPNLSTRHTARLNSGPCSFKLVLRVACDIDGSPLLYRFEPKGQNHNHDLDRSDQLKRNAYVREHLTAEAQKLYRPSEIIKSASETRSLLERQVLKTIGGNYVRNQEVINLRYT</sequence>
<reference evidence="2" key="1">
    <citation type="journal article" date="2024" name="Front. Bioeng. Biotechnol.">
        <title>Genome-scale model development and genomic sequencing of the oleaginous clade Lipomyces.</title>
        <authorList>
            <person name="Czajka J.J."/>
            <person name="Han Y."/>
            <person name="Kim J."/>
            <person name="Mondo S.J."/>
            <person name="Hofstad B.A."/>
            <person name="Robles A."/>
            <person name="Haridas S."/>
            <person name="Riley R."/>
            <person name="LaButti K."/>
            <person name="Pangilinan J."/>
            <person name="Andreopoulos W."/>
            <person name="Lipzen A."/>
            <person name="Yan J."/>
            <person name="Wang M."/>
            <person name="Ng V."/>
            <person name="Grigoriev I.V."/>
            <person name="Spatafora J.W."/>
            <person name="Magnuson J.K."/>
            <person name="Baker S.E."/>
            <person name="Pomraning K.R."/>
        </authorList>
    </citation>
    <scope>NUCLEOTIDE SEQUENCE [LARGE SCALE GENOMIC DNA]</scope>
    <source>
        <strain evidence="2">CBS 10300</strain>
    </source>
</reference>
<organism evidence="1 2">
    <name type="scientific">Lipomyces orientalis</name>
    <dbReference type="NCBI Taxonomy" id="1233043"/>
    <lineage>
        <taxon>Eukaryota</taxon>
        <taxon>Fungi</taxon>
        <taxon>Dikarya</taxon>
        <taxon>Ascomycota</taxon>
        <taxon>Saccharomycotina</taxon>
        <taxon>Lipomycetes</taxon>
        <taxon>Lipomycetales</taxon>
        <taxon>Lipomycetaceae</taxon>
        <taxon>Lipomyces</taxon>
    </lineage>
</organism>
<dbReference type="Proteomes" id="UP001489719">
    <property type="component" value="Unassembled WGS sequence"/>
</dbReference>
<evidence type="ECO:0000313" key="1">
    <source>
        <dbReference type="EMBL" id="KAK9321353.1"/>
    </source>
</evidence>
<accession>A0ACC3TMK1</accession>
<dbReference type="EMBL" id="MU970101">
    <property type="protein sequence ID" value="KAK9321353.1"/>
    <property type="molecule type" value="Genomic_DNA"/>
</dbReference>
<keyword evidence="2" id="KW-1185">Reference proteome</keyword>
<comment type="caution">
    <text evidence="1">The sequence shown here is derived from an EMBL/GenBank/DDBJ whole genome shotgun (WGS) entry which is preliminary data.</text>
</comment>